<dbReference type="Proteomes" id="UP001501352">
    <property type="component" value="Unassembled WGS sequence"/>
</dbReference>
<dbReference type="InterPro" id="IPR003374">
    <property type="entry name" value="ApbE-like_sf"/>
</dbReference>
<dbReference type="PIRSF" id="PIRSF006268">
    <property type="entry name" value="ApbE"/>
    <property type="match status" value="1"/>
</dbReference>
<dbReference type="PANTHER" id="PTHR30040">
    <property type="entry name" value="THIAMINE BIOSYNTHESIS LIPOPROTEIN APBE"/>
    <property type="match status" value="1"/>
</dbReference>
<accession>A0ABP3RJG1</accession>
<evidence type="ECO:0000256" key="12">
    <source>
        <dbReference type="SAM" id="MobiDB-lite"/>
    </source>
</evidence>
<dbReference type="InterPro" id="IPR024932">
    <property type="entry name" value="ApbE"/>
</dbReference>
<dbReference type="GO" id="GO:0016740">
    <property type="term" value="F:transferase activity"/>
    <property type="evidence" value="ECO:0007669"/>
    <property type="project" value="UniProtKB-KW"/>
</dbReference>
<keyword evidence="8 11" id="KW-0460">Magnesium</keyword>
<name>A0ABP3RJG1_9CAUL</name>
<comment type="catalytic activity">
    <reaction evidence="10 11">
        <text>L-threonyl-[protein] + FAD = FMN-L-threonyl-[protein] + AMP + H(+)</text>
        <dbReference type="Rhea" id="RHEA:36847"/>
        <dbReference type="Rhea" id="RHEA-COMP:11060"/>
        <dbReference type="Rhea" id="RHEA-COMP:11061"/>
        <dbReference type="ChEBI" id="CHEBI:15378"/>
        <dbReference type="ChEBI" id="CHEBI:30013"/>
        <dbReference type="ChEBI" id="CHEBI:57692"/>
        <dbReference type="ChEBI" id="CHEBI:74257"/>
        <dbReference type="ChEBI" id="CHEBI:456215"/>
        <dbReference type="EC" id="2.7.1.180"/>
    </reaction>
</comment>
<evidence type="ECO:0000256" key="2">
    <source>
        <dbReference type="ARBA" id="ARBA00011955"/>
    </source>
</evidence>
<evidence type="ECO:0000313" key="13">
    <source>
        <dbReference type="EMBL" id="GAA0611573.1"/>
    </source>
</evidence>
<comment type="similarity">
    <text evidence="11">Belongs to the ApbE family.</text>
</comment>
<evidence type="ECO:0000256" key="8">
    <source>
        <dbReference type="ARBA" id="ARBA00022842"/>
    </source>
</evidence>
<feature type="region of interest" description="Disordered" evidence="12">
    <location>
        <begin position="1"/>
        <end position="23"/>
    </location>
</feature>
<proteinExistence type="inferred from homology"/>
<keyword evidence="7 11" id="KW-0274">FAD</keyword>
<comment type="caution">
    <text evidence="13">The sequence shown here is derived from an EMBL/GenBank/DDBJ whole genome shotgun (WGS) entry which is preliminary data.</text>
</comment>
<reference evidence="14" key="1">
    <citation type="journal article" date="2019" name="Int. J. Syst. Evol. Microbiol.">
        <title>The Global Catalogue of Microorganisms (GCM) 10K type strain sequencing project: providing services to taxonomists for standard genome sequencing and annotation.</title>
        <authorList>
            <consortium name="The Broad Institute Genomics Platform"/>
            <consortium name="The Broad Institute Genome Sequencing Center for Infectious Disease"/>
            <person name="Wu L."/>
            <person name="Ma J."/>
        </authorList>
    </citation>
    <scope>NUCLEOTIDE SEQUENCE [LARGE SCALE GENOMIC DNA]</scope>
    <source>
        <strain evidence="14">JCM 12928</strain>
    </source>
</reference>
<dbReference type="Gene3D" id="3.10.520.10">
    <property type="entry name" value="ApbE-like domains"/>
    <property type="match status" value="1"/>
</dbReference>
<evidence type="ECO:0000256" key="10">
    <source>
        <dbReference type="ARBA" id="ARBA00048540"/>
    </source>
</evidence>
<evidence type="ECO:0000256" key="1">
    <source>
        <dbReference type="ARBA" id="ARBA00001946"/>
    </source>
</evidence>
<dbReference type="PANTHER" id="PTHR30040:SF2">
    <property type="entry name" value="FAD:PROTEIN FMN TRANSFERASE"/>
    <property type="match status" value="1"/>
</dbReference>
<organism evidence="13 14">
    <name type="scientific">Brevundimonas kwangchunensis</name>
    <dbReference type="NCBI Taxonomy" id="322163"/>
    <lineage>
        <taxon>Bacteria</taxon>
        <taxon>Pseudomonadati</taxon>
        <taxon>Pseudomonadota</taxon>
        <taxon>Alphaproteobacteria</taxon>
        <taxon>Caulobacterales</taxon>
        <taxon>Caulobacteraceae</taxon>
        <taxon>Brevundimonas</taxon>
    </lineage>
</organism>
<evidence type="ECO:0000313" key="14">
    <source>
        <dbReference type="Proteomes" id="UP001501352"/>
    </source>
</evidence>
<protein>
    <recommendedName>
        <fullName evidence="3 11">FAD:protein FMN transferase</fullName>
        <ecNumber evidence="2 11">2.7.1.180</ecNumber>
    </recommendedName>
    <alternativeName>
        <fullName evidence="9 11">Flavin transferase</fullName>
    </alternativeName>
</protein>
<evidence type="ECO:0000256" key="3">
    <source>
        <dbReference type="ARBA" id="ARBA00016337"/>
    </source>
</evidence>
<evidence type="ECO:0000256" key="5">
    <source>
        <dbReference type="ARBA" id="ARBA00022679"/>
    </source>
</evidence>
<evidence type="ECO:0000256" key="7">
    <source>
        <dbReference type="ARBA" id="ARBA00022827"/>
    </source>
</evidence>
<dbReference type="RefSeq" id="WP_343789309.1">
    <property type="nucleotide sequence ID" value="NZ_BAAAGA010000001.1"/>
</dbReference>
<sequence>MGGASARADGPYNRVLIPNHDRAPERPPSDLLWDFAGETMGTTWAVTLVPPPGKTRETFQSAIEAELARIIALFSHWEPTSELARFNAAPEGFWAVSQPFWDLLNKAMDIADDTDGAVDPTLGALVDLWGFGPPGPRPLDSFGTAPSLPLDDEVAEARARSGWQSLRLNRQQRAVQQSGEMKLDLSGIAKGHAVDVVSERLHALGATSHLVEIGGELRGRGVKPDGRPWWTELQQAPGSPEPRTLVALFDLAVATSGDWVRGFETYGQRYSHTLNGRIGRPIDNGVASVTVLADTALYADAMATALTVMGPIEGPAFATAMKIAAAFVVRGDTGLTEIVTPAFQAMLDEGA</sequence>
<evidence type="ECO:0000256" key="11">
    <source>
        <dbReference type="PIRNR" id="PIRNR006268"/>
    </source>
</evidence>
<keyword evidence="6 11" id="KW-0479">Metal-binding</keyword>
<keyword evidence="14" id="KW-1185">Reference proteome</keyword>
<evidence type="ECO:0000256" key="9">
    <source>
        <dbReference type="ARBA" id="ARBA00031306"/>
    </source>
</evidence>
<dbReference type="Pfam" id="PF02424">
    <property type="entry name" value="ApbE"/>
    <property type="match status" value="1"/>
</dbReference>
<dbReference type="EC" id="2.7.1.180" evidence="2 11"/>
<dbReference type="SUPFAM" id="SSF143631">
    <property type="entry name" value="ApbE-like"/>
    <property type="match status" value="1"/>
</dbReference>
<evidence type="ECO:0000256" key="4">
    <source>
        <dbReference type="ARBA" id="ARBA00022630"/>
    </source>
</evidence>
<comment type="cofactor">
    <cofactor evidence="1">
        <name>Mg(2+)</name>
        <dbReference type="ChEBI" id="CHEBI:18420"/>
    </cofactor>
</comment>
<keyword evidence="4 11" id="KW-0285">Flavoprotein</keyword>
<gene>
    <name evidence="13" type="ORF">GCM10009422_03080</name>
</gene>
<keyword evidence="5 11" id="KW-0808">Transferase</keyword>
<dbReference type="EMBL" id="BAAAGA010000001">
    <property type="protein sequence ID" value="GAA0611573.1"/>
    <property type="molecule type" value="Genomic_DNA"/>
</dbReference>
<evidence type="ECO:0000256" key="6">
    <source>
        <dbReference type="ARBA" id="ARBA00022723"/>
    </source>
</evidence>